<dbReference type="AlphaFoldDB" id="A0A251V5C0"/>
<keyword evidence="2" id="KW-1185">Reference proteome</keyword>
<evidence type="ECO:0000313" key="2">
    <source>
        <dbReference type="Proteomes" id="UP000215914"/>
    </source>
</evidence>
<accession>A0A251V5C0</accession>
<name>A0A251V5C0_HELAN</name>
<sequence length="68" mass="7649">MISYRMLCESGPVSWRGNTGCDAAMPERLRREGRKVSKGWLPPLLPLHHPLSDLVEPMTSFPIQSTTL</sequence>
<evidence type="ECO:0000313" key="1">
    <source>
        <dbReference type="EMBL" id="OTG30463.1"/>
    </source>
</evidence>
<dbReference type="Proteomes" id="UP000215914">
    <property type="component" value="Chromosome 3"/>
</dbReference>
<protein>
    <submittedName>
        <fullName evidence="1">Uncharacterized protein</fullName>
    </submittedName>
</protein>
<dbReference type="EMBL" id="CM007892">
    <property type="protein sequence ID" value="OTG30463.1"/>
    <property type="molecule type" value="Genomic_DNA"/>
</dbReference>
<proteinExistence type="predicted"/>
<dbReference type="InParanoid" id="A0A251V5C0"/>
<organism evidence="1 2">
    <name type="scientific">Helianthus annuus</name>
    <name type="common">Common sunflower</name>
    <dbReference type="NCBI Taxonomy" id="4232"/>
    <lineage>
        <taxon>Eukaryota</taxon>
        <taxon>Viridiplantae</taxon>
        <taxon>Streptophyta</taxon>
        <taxon>Embryophyta</taxon>
        <taxon>Tracheophyta</taxon>
        <taxon>Spermatophyta</taxon>
        <taxon>Magnoliopsida</taxon>
        <taxon>eudicotyledons</taxon>
        <taxon>Gunneridae</taxon>
        <taxon>Pentapetalae</taxon>
        <taxon>asterids</taxon>
        <taxon>campanulids</taxon>
        <taxon>Asterales</taxon>
        <taxon>Asteraceae</taxon>
        <taxon>Asteroideae</taxon>
        <taxon>Heliantheae alliance</taxon>
        <taxon>Heliantheae</taxon>
        <taxon>Helianthus</taxon>
    </lineage>
</organism>
<gene>
    <name evidence="1" type="ORF">HannXRQ_Chr03g0064811</name>
</gene>
<reference evidence="2" key="1">
    <citation type="journal article" date="2017" name="Nature">
        <title>The sunflower genome provides insights into oil metabolism, flowering and Asterid evolution.</title>
        <authorList>
            <person name="Badouin H."/>
            <person name="Gouzy J."/>
            <person name="Grassa C.J."/>
            <person name="Murat F."/>
            <person name="Staton S.E."/>
            <person name="Cottret L."/>
            <person name="Lelandais-Briere C."/>
            <person name="Owens G.L."/>
            <person name="Carrere S."/>
            <person name="Mayjonade B."/>
            <person name="Legrand L."/>
            <person name="Gill N."/>
            <person name="Kane N.C."/>
            <person name="Bowers J.E."/>
            <person name="Hubner S."/>
            <person name="Bellec A."/>
            <person name="Berard A."/>
            <person name="Berges H."/>
            <person name="Blanchet N."/>
            <person name="Boniface M.C."/>
            <person name="Brunel D."/>
            <person name="Catrice O."/>
            <person name="Chaidir N."/>
            <person name="Claudel C."/>
            <person name="Donnadieu C."/>
            <person name="Faraut T."/>
            <person name="Fievet G."/>
            <person name="Helmstetter N."/>
            <person name="King M."/>
            <person name="Knapp S.J."/>
            <person name="Lai Z."/>
            <person name="Le Paslier M.C."/>
            <person name="Lippi Y."/>
            <person name="Lorenzon L."/>
            <person name="Mandel J.R."/>
            <person name="Marage G."/>
            <person name="Marchand G."/>
            <person name="Marquand E."/>
            <person name="Bret-Mestries E."/>
            <person name="Morien E."/>
            <person name="Nambeesan S."/>
            <person name="Nguyen T."/>
            <person name="Pegot-Espagnet P."/>
            <person name="Pouilly N."/>
            <person name="Raftis F."/>
            <person name="Sallet E."/>
            <person name="Schiex T."/>
            <person name="Thomas J."/>
            <person name="Vandecasteele C."/>
            <person name="Vares D."/>
            <person name="Vear F."/>
            <person name="Vautrin S."/>
            <person name="Crespi M."/>
            <person name="Mangin B."/>
            <person name="Burke J.M."/>
            <person name="Salse J."/>
            <person name="Munos S."/>
            <person name="Vincourt P."/>
            <person name="Rieseberg L.H."/>
            <person name="Langlade N.B."/>
        </authorList>
    </citation>
    <scope>NUCLEOTIDE SEQUENCE [LARGE SCALE GENOMIC DNA]</scope>
    <source>
        <strain evidence="2">cv. SF193</strain>
    </source>
</reference>